<reference evidence="17 18" key="1">
    <citation type="submission" date="2021-01" db="EMBL/GenBank/DDBJ databases">
        <title>Chryseolinea sp. Jin1 Genome sequencing and assembly.</title>
        <authorList>
            <person name="Kim I."/>
        </authorList>
    </citation>
    <scope>NUCLEOTIDE SEQUENCE [LARGE SCALE GENOMIC DNA]</scope>
    <source>
        <strain evidence="17 18">Jin1</strain>
    </source>
</reference>
<comment type="cofactor">
    <cofactor evidence="16">
        <name>NH4(+)</name>
        <dbReference type="ChEBI" id="CHEBI:28938"/>
    </cofactor>
    <cofactor evidence="16">
        <name>K(+)</name>
        <dbReference type="ChEBI" id="CHEBI:29103"/>
    </cofactor>
    <text evidence="16">A monovalent cation. Ammonium or potassium.</text>
</comment>
<protein>
    <recommendedName>
        <fullName evidence="15 16">Type III pantothenate kinase</fullName>
        <ecNumber evidence="6 16">2.7.1.33</ecNumber>
    </recommendedName>
    <alternativeName>
        <fullName evidence="16">PanK-III</fullName>
    </alternativeName>
    <alternativeName>
        <fullName evidence="16">Pantothenic acid kinase</fullName>
    </alternativeName>
</protein>
<evidence type="ECO:0000256" key="8">
    <source>
        <dbReference type="ARBA" id="ARBA00022679"/>
    </source>
</evidence>
<evidence type="ECO:0000256" key="7">
    <source>
        <dbReference type="ARBA" id="ARBA00022490"/>
    </source>
</evidence>
<dbReference type="PANTHER" id="PTHR34265:SF1">
    <property type="entry name" value="TYPE III PANTOTHENATE KINASE"/>
    <property type="match status" value="1"/>
</dbReference>
<evidence type="ECO:0000256" key="4">
    <source>
        <dbReference type="ARBA" id="ARBA00005225"/>
    </source>
</evidence>
<accession>A0ABS1KXI8</accession>
<evidence type="ECO:0000256" key="9">
    <source>
        <dbReference type="ARBA" id="ARBA00022741"/>
    </source>
</evidence>
<evidence type="ECO:0000256" key="3">
    <source>
        <dbReference type="ARBA" id="ARBA00004496"/>
    </source>
</evidence>
<evidence type="ECO:0000256" key="2">
    <source>
        <dbReference type="ARBA" id="ARBA00001958"/>
    </source>
</evidence>
<keyword evidence="8 16" id="KW-0808">Transferase</keyword>
<keyword evidence="7 16" id="KW-0963">Cytoplasm</keyword>
<keyword evidence="11 16" id="KW-0067">ATP-binding</keyword>
<dbReference type="CDD" id="cd24015">
    <property type="entry name" value="ASKHA_NBD_PanK-III"/>
    <property type="match status" value="1"/>
</dbReference>
<feature type="active site" description="Proton acceptor" evidence="16">
    <location>
        <position position="109"/>
    </location>
</feature>
<keyword evidence="12 16" id="KW-0630">Potassium</keyword>
<evidence type="ECO:0000256" key="15">
    <source>
        <dbReference type="ARBA" id="ARBA00040883"/>
    </source>
</evidence>
<evidence type="ECO:0000313" key="17">
    <source>
        <dbReference type="EMBL" id="MBL0744050.1"/>
    </source>
</evidence>
<evidence type="ECO:0000256" key="13">
    <source>
        <dbReference type="ARBA" id="ARBA00022993"/>
    </source>
</evidence>
<dbReference type="GO" id="GO:0016301">
    <property type="term" value="F:kinase activity"/>
    <property type="evidence" value="ECO:0007669"/>
    <property type="project" value="UniProtKB-KW"/>
</dbReference>
<comment type="similarity">
    <text evidence="14 16">Belongs to the type III pantothenate kinase family.</text>
</comment>
<dbReference type="InterPro" id="IPR004619">
    <property type="entry name" value="Type_III_PanK"/>
</dbReference>
<evidence type="ECO:0000256" key="14">
    <source>
        <dbReference type="ARBA" id="ARBA00038036"/>
    </source>
</evidence>
<dbReference type="PANTHER" id="PTHR34265">
    <property type="entry name" value="TYPE III PANTOTHENATE KINASE"/>
    <property type="match status" value="1"/>
</dbReference>
<comment type="pathway">
    <text evidence="4 16">Cofactor biosynthesis; coenzyme A biosynthesis; CoA from (R)-pantothenate: step 1/5.</text>
</comment>
<dbReference type="Proteomes" id="UP000613030">
    <property type="component" value="Unassembled WGS sequence"/>
</dbReference>
<evidence type="ECO:0000256" key="5">
    <source>
        <dbReference type="ARBA" id="ARBA00011738"/>
    </source>
</evidence>
<comment type="catalytic activity">
    <reaction evidence="1 16">
        <text>(R)-pantothenate + ATP = (R)-4'-phosphopantothenate + ADP + H(+)</text>
        <dbReference type="Rhea" id="RHEA:16373"/>
        <dbReference type="ChEBI" id="CHEBI:10986"/>
        <dbReference type="ChEBI" id="CHEBI:15378"/>
        <dbReference type="ChEBI" id="CHEBI:29032"/>
        <dbReference type="ChEBI" id="CHEBI:30616"/>
        <dbReference type="ChEBI" id="CHEBI:456216"/>
        <dbReference type="EC" id="2.7.1.33"/>
    </reaction>
</comment>
<evidence type="ECO:0000256" key="11">
    <source>
        <dbReference type="ARBA" id="ARBA00022840"/>
    </source>
</evidence>
<dbReference type="EMBL" id="JAERRB010000009">
    <property type="protein sequence ID" value="MBL0744050.1"/>
    <property type="molecule type" value="Genomic_DNA"/>
</dbReference>
<feature type="binding site" evidence="16">
    <location>
        <position position="129"/>
    </location>
    <ligand>
        <name>K(+)</name>
        <dbReference type="ChEBI" id="CHEBI:29103"/>
    </ligand>
</feature>
<evidence type="ECO:0000313" key="18">
    <source>
        <dbReference type="Proteomes" id="UP000613030"/>
    </source>
</evidence>
<dbReference type="Gene3D" id="3.30.420.40">
    <property type="match status" value="2"/>
</dbReference>
<dbReference type="Pfam" id="PF03309">
    <property type="entry name" value="Pan_kinase"/>
    <property type="match status" value="1"/>
</dbReference>
<feature type="binding site" evidence="16">
    <location>
        <position position="132"/>
    </location>
    <ligand>
        <name>ATP</name>
        <dbReference type="ChEBI" id="CHEBI:30616"/>
    </ligand>
</feature>
<feature type="binding site" evidence="16">
    <location>
        <position position="184"/>
    </location>
    <ligand>
        <name>substrate</name>
    </ligand>
</feature>
<comment type="caution">
    <text evidence="16">Lacks conserved residue(s) required for the propagation of feature annotation.</text>
</comment>
<keyword evidence="10 16" id="KW-0418">Kinase</keyword>
<dbReference type="NCBIfam" id="TIGR00671">
    <property type="entry name" value="baf"/>
    <property type="match status" value="1"/>
</dbReference>
<comment type="subunit">
    <text evidence="5 16">Homodimer.</text>
</comment>
<keyword evidence="13 16" id="KW-0173">Coenzyme A biosynthesis</keyword>
<dbReference type="RefSeq" id="WP_202013700.1">
    <property type="nucleotide sequence ID" value="NZ_JAERRB010000009.1"/>
</dbReference>
<keyword evidence="9 16" id="KW-0547">Nucleotide-binding</keyword>
<evidence type="ECO:0000256" key="6">
    <source>
        <dbReference type="ARBA" id="ARBA00012102"/>
    </source>
</evidence>
<gene>
    <name evidence="16" type="primary">coaX</name>
    <name evidence="17" type="ORF">JI741_22645</name>
</gene>
<feature type="binding site" evidence="16">
    <location>
        <begin position="6"/>
        <end position="13"/>
    </location>
    <ligand>
        <name>ATP</name>
        <dbReference type="ChEBI" id="CHEBI:30616"/>
    </ligand>
</feature>
<dbReference type="SUPFAM" id="SSF53067">
    <property type="entry name" value="Actin-like ATPase domain"/>
    <property type="match status" value="2"/>
</dbReference>
<comment type="caution">
    <text evidence="17">The sequence shown here is derived from an EMBL/GenBank/DDBJ whole genome shotgun (WGS) entry which is preliminary data.</text>
</comment>
<dbReference type="EC" id="2.7.1.33" evidence="6 16"/>
<keyword evidence="18" id="KW-1185">Reference proteome</keyword>
<evidence type="ECO:0000256" key="16">
    <source>
        <dbReference type="HAMAP-Rule" id="MF_01274"/>
    </source>
</evidence>
<evidence type="ECO:0000256" key="10">
    <source>
        <dbReference type="ARBA" id="ARBA00022777"/>
    </source>
</evidence>
<dbReference type="InterPro" id="IPR043129">
    <property type="entry name" value="ATPase_NBD"/>
</dbReference>
<name>A0ABS1KXI8_9BACT</name>
<feature type="binding site" evidence="16">
    <location>
        <begin position="107"/>
        <end position="110"/>
    </location>
    <ligand>
        <name>substrate</name>
    </ligand>
</feature>
<dbReference type="HAMAP" id="MF_01274">
    <property type="entry name" value="Pantothen_kinase_3"/>
    <property type="match status" value="1"/>
</dbReference>
<evidence type="ECO:0000256" key="1">
    <source>
        <dbReference type="ARBA" id="ARBA00001206"/>
    </source>
</evidence>
<sequence>MLLAFDIGNSDITIGLHAGTEWKPVWRVPSLPDLQETFYAMKVREHFLENRLGVGDVSHVVISSVVPDLTGKIVQVAHMLFEKEPVVLGPDVYSRLPIKILRPYEIGADLVSNALAGFTLFKRSCVVVDFGTALTFTTLANDGEILGVSIAPGLKTAIKSLSQNTAKLFDVPLTMPTSVLGRGTVHAIQAGVLVGYEGMVKHMLQRIKAELKDDGLKSVATGGLSSIIPSLKETFDVMDPFLTLNGLKLISEMYR</sequence>
<keyword evidence="16" id="KW-0479">Metal-binding</keyword>
<comment type="cofactor">
    <cofactor evidence="2">
        <name>K(+)</name>
        <dbReference type="ChEBI" id="CHEBI:29103"/>
    </cofactor>
</comment>
<comment type="function">
    <text evidence="16">Catalyzes the phosphorylation of pantothenate (Pan), the first step in CoA biosynthesis.</text>
</comment>
<organism evidence="17 18">
    <name type="scientific">Chryseolinea lacunae</name>
    <dbReference type="NCBI Taxonomy" id="2801331"/>
    <lineage>
        <taxon>Bacteria</taxon>
        <taxon>Pseudomonadati</taxon>
        <taxon>Bacteroidota</taxon>
        <taxon>Cytophagia</taxon>
        <taxon>Cytophagales</taxon>
        <taxon>Fulvivirgaceae</taxon>
        <taxon>Chryseolinea</taxon>
    </lineage>
</organism>
<evidence type="ECO:0000256" key="12">
    <source>
        <dbReference type="ARBA" id="ARBA00022958"/>
    </source>
</evidence>
<proteinExistence type="inferred from homology"/>
<comment type="subcellular location">
    <subcellularLocation>
        <location evidence="3 16">Cytoplasm</location>
    </subcellularLocation>
</comment>